<feature type="signal peptide" evidence="2">
    <location>
        <begin position="1"/>
        <end position="19"/>
    </location>
</feature>
<dbReference type="EMBL" id="CP000282">
    <property type="protein sequence ID" value="ABD82052.1"/>
    <property type="molecule type" value="Genomic_DNA"/>
</dbReference>
<evidence type="ECO:0000313" key="6">
    <source>
        <dbReference type="Proteomes" id="UP000001947"/>
    </source>
</evidence>
<feature type="domain" description="F5/8 type C" evidence="3">
    <location>
        <begin position="770"/>
        <end position="912"/>
    </location>
</feature>
<organism evidence="5 6">
    <name type="scientific">Saccharophagus degradans (strain 2-40 / ATCC 43961 / DSM 17024)</name>
    <dbReference type="NCBI Taxonomy" id="203122"/>
    <lineage>
        <taxon>Bacteria</taxon>
        <taxon>Pseudomonadati</taxon>
        <taxon>Pseudomonadota</taxon>
        <taxon>Gammaproteobacteria</taxon>
        <taxon>Cellvibrionales</taxon>
        <taxon>Cellvibrionaceae</taxon>
        <taxon>Saccharophagus</taxon>
    </lineage>
</organism>
<dbReference type="InterPro" id="IPR006584">
    <property type="entry name" value="Cellulose-bd_IV"/>
</dbReference>
<dbReference type="CAZy" id="CBM6">
    <property type="family name" value="Carbohydrate-Binding Module Family 6"/>
</dbReference>
<dbReference type="PROSITE" id="PS50022">
    <property type="entry name" value="FA58C_3"/>
    <property type="match status" value="1"/>
</dbReference>
<feature type="domain" description="CBM6" evidence="4">
    <location>
        <begin position="540"/>
        <end position="664"/>
    </location>
</feature>
<keyword evidence="1 2" id="KW-0732">Signal</keyword>
<dbReference type="Pfam" id="PF03422">
    <property type="entry name" value="CBM_6"/>
    <property type="match status" value="1"/>
</dbReference>
<dbReference type="KEGG" id="sde:Sde_2795"/>
<dbReference type="GeneID" id="98615684"/>
<evidence type="ECO:0000259" key="4">
    <source>
        <dbReference type="PROSITE" id="PS51175"/>
    </source>
</evidence>
<evidence type="ECO:0000256" key="2">
    <source>
        <dbReference type="SAM" id="SignalP"/>
    </source>
</evidence>
<dbReference type="RefSeq" id="WP_011469268.1">
    <property type="nucleotide sequence ID" value="NC_007912.1"/>
</dbReference>
<dbReference type="CDD" id="cd04084">
    <property type="entry name" value="CBM6_xylanase-like"/>
    <property type="match status" value="1"/>
</dbReference>
<feature type="chain" id="PRO_5004200473" evidence="2">
    <location>
        <begin position="20"/>
        <end position="912"/>
    </location>
</feature>
<evidence type="ECO:0000313" key="5">
    <source>
        <dbReference type="EMBL" id="ABD82052.1"/>
    </source>
</evidence>
<dbReference type="HOGENOM" id="CLU_318817_0_0_6"/>
<dbReference type="InterPro" id="IPR008979">
    <property type="entry name" value="Galactose-bd-like_sf"/>
</dbReference>
<dbReference type="OrthoDB" id="5692983at2"/>
<accession>Q21GX7</accession>
<dbReference type="CAZy" id="CBM32">
    <property type="family name" value="Carbohydrate-Binding Module Family 32"/>
</dbReference>
<dbReference type="AlphaFoldDB" id="Q21GX7"/>
<evidence type="ECO:0000256" key="1">
    <source>
        <dbReference type="ARBA" id="ARBA00022729"/>
    </source>
</evidence>
<dbReference type="STRING" id="203122.Sde_2795"/>
<dbReference type="SMART" id="SM00606">
    <property type="entry name" value="CBD_IV"/>
    <property type="match status" value="1"/>
</dbReference>
<dbReference type="Proteomes" id="UP000001947">
    <property type="component" value="Chromosome"/>
</dbReference>
<dbReference type="SUPFAM" id="SSF49785">
    <property type="entry name" value="Galactose-binding domain-like"/>
    <property type="match status" value="2"/>
</dbReference>
<proteinExistence type="predicted"/>
<sequence length="912" mass="97539">MKKILFLALGLLISQASFAQQTISSLAEFIALQDGSNQNIKMAPGTYHISSSSKSLFPGGDWRANVEGNWPGLFKFSGNNNTFDLTGVTFTFDSTILLEMPNLVHANLMEFGGSGNVWKGLNIQEKPNSKGEYGAFIHTSGGTIAVFTGDNHKVSDFTLKTRFSRPYGLGSLYGKTGNSSSTLPGVRLSKKTAMFLISLDDSYFENVLIDHSGFGHTLAFNGVDNVVFNTVEIIAESRSTDDLYANGIGGTDRNGVPFNVLFNGDELIGTNFADADYFLNLFDTDNFNQCQNMSGGVQYSPIRKGYQYSLTEDSFRGYYSAGSLGNIEIYNATVTGSRAGVVMEYASEGMIVDGMTVRGIAGHGVPACDGAWNSANGGEGDASAYGPPSNSVLKRAKADAAYSTVLEIPNFVDNVTADIEVLDPLNGYNRPSASNALALIKGDDHDIRLWKRDNQALTRDLVVKVSDADNLLLCNMTKQGVTVASSVTNSTIYSVGSISNSSGSSNTVVKLSSAADEPAICKALETNEVITDCGDFDAFAGIQAEAYCDMAGVEIESSSDDGGEQVGYINNNEWIAFNDVDFGNGASGFEARVSSATSGGNIELRLDSQTGALIGTCSVNGTGSWTTYETVSCDIGGVSGVQDLYLVFTGNSGYLMNVNWFNFTQAATNCSLPWSDSDFSVEKEIVNYSSGAIDISCASNVEISMNLEGVGAMEDADYLNVYYRVDGGAQQVISENVNAFSEKTVSVSGINGSSLEIIANVYTSYGAEIYTISDMSVKADSQTAYSLEVVSVLASADDGNVPANTRDGDLGTRWSANGDSQWITYDLGSSKTVTDVGIAFFRGDQRTAFISIETSTNNSTWQTVYSDEQSSSTTEIQNFDVTDSNARYVRIIGYGNSVNNWNSFTEVEIIGR</sequence>
<protein>
    <submittedName>
        <fullName evidence="5">Putative polysaccharide-binding protein</fullName>
    </submittedName>
</protein>
<evidence type="ECO:0000259" key="3">
    <source>
        <dbReference type="PROSITE" id="PS50022"/>
    </source>
</evidence>
<dbReference type="PROSITE" id="PS51175">
    <property type="entry name" value="CBM6"/>
    <property type="match status" value="1"/>
</dbReference>
<dbReference type="eggNOG" id="COG3291">
    <property type="taxonomic scope" value="Bacteria"/>
</dbReference>
<dbReference type="GO" id="GO:0030246">
    <property type="term" value="F:carbohydrate binding"/>
    <property type="evidence" value="ECO:0007669"/>
    <property type="project" value="InterPro"/>
</dbReference>
<dbReference type="InterPro" id="IPR000421">
    <property type="entry name" value="FA58C"/>
</dbReference>
<dbReference type="Gene3D" id="2.60.120.260">
    <property type="entry name" value="Galactose-binding domain-like"/>
    <property type="match status" value="2"/>
</dbReference>
<name>Q21GX7_SACD2</name>
<dbReference type="Pfam" id="PF00754">
    <property type="entry name" value="F5_F8_type_C"/>
    <property type="match status" value="1"/>
</dbReference>
<gene>
    <name evidence="5" type="primary">cbm6H</name>
    <name evidence="5" type="ordered locus">Sde_2795</name>
</gene>
<dbReference type="InterPro" id="IPR005084">
    <property type="entry name" value="CBM6"/>
</dbReference>
<dbReference type="eggNOG" id="COG3507">
    <property type="taxonomic scope" value="Bacteria"/>
</dbReference>
<reference evidence="5 6" key="1">
    <citation type="journal article" date="2008" name="PLoS Genet.">
        <title>Complete genome sequence of the complex carbohydrate-degrading marine bacterium, Saccharophagus degradans strain 2-40 T.</title>
        <authorList>
            <person name="Weiner R.M."/>
            <person name="Taylor L.E.II."/>
            <person name="Henrissat B."/>
            <person name="Hauser L."/>
            <person name="Land M."/>
            <person name="Coutinho P.M."/>
            <person name="Rancurel C."/>
            <person name="Saunders E.H."/>
            <person name="Longmire A.G."/>
            <person name="Zhang H."/>
            <person name="Bayer E.A."/>
            <person name="Gilbert H.J."/>
            <person name="Larimer F."/>
            <person name="Zhulin I.B."/>
            <person name="Ekborg N.A."/>
            <person name="Lamed R."/>
            <person name="Richardson P.M."/>
            <person name="Borovok I."/>
            <person name="Hutcheson S."/>
        </authorList>
    </citation>
    <scope>NUCLEOTIDE SEQUENCE [LARGE SCALE GENOMIC DNA]</scope>
    <source>
        <strain evidence="6">2-40 / ATCC 43961 / DSM 17024</strain>
    </source>
</reference>
<keyword evidence="6" id="KW-1185">Reference proteome</keyword>